<feature type="region of interest" description="Disordered" evidence="1">
    <location>
        <begin position="894"/>
        <end position="930"/>
    </location>
</feature>
<accession>A0A3N4LBQ3</accession>
<feature type="compositionally biased region" description="Basic and acidic residues" evidence="1">
    <location>
        <begin position="8"/>
        <end position="26"/>
    </location>
</feature>
<organism evidence="2 3">
    <name type="scientific">Terfezia boudieri ATCC MYA-4762</name>
    <dbReference type="NCBI Taxonomy" id="1051890"/>
    <lineage>
        <taxon>Eukaryota</taxon>
        <taxon>Fungi</taxon>
        <taxon>Dikarya</taxon>
        <taxon>Ascomycota</taxon>
        <taxon>Pezizomycotina</taxon>
        <taxon>Pezizomycetes</taxon>
        <taxon>Pezizales</taxon>
        <taxon>Pezizaceae</taxon>
        <taxon>Terfezia</taxon>
    </lineage>
</organism>
<gene>
    <name evidence="2" type="ORF">L211DRAFT_893608</name>
</gene>
<feature type="region of interest" description="Disordered" evidence="1">
    <location>
        <begin position="105"/>
        <end position="138"/>
    </location>
</feature>
<dbReference type="InParanoid" id="A0A3N4LBQ3"/>
<feature type="region of interest" description="Disordered" evidence="1">
    <location>
        <begin position="675"/>
        <end position="695"/>
    </location>
</feature>
<name>A0A3N4LBQ3_9PEZI</name>
<dbReference type="EMBL" id="ML121574">
    <property type="protein sequence ID" value="RPB20313.1"/>
    <property type="molecule type" value="Genomic_DNA"/>
</dbReference>
<dbReference type="Proteomes" id="UP000267821">
    <property type="component" value="Unassembled WGS sequence"/>
</dbReference>
<keyword evidence="3" id="KW-1185">Reference proteome</keyword>
<reference evidence="2 3" key="1">
    <citation type="journal article" date="2018" name="Nat. Ecol. Evol.">
        <title>Pezizomycetes genomes reveal the molecular basis of ectomycorrhizal truffle lifestyle.</title>
        <authorList>
            <person name="Murat C."/>
            <person name="Payen T."/>
            <person name="Noel B."/>
            <person name="Kuo A."/>
            <person name="Morin E."/>
            <person name="Chen J."/>
            <person name="Kohler A."/>
            <person name="Krizsan K."/>
            <person name="Balestrini R."/>
            <person name="Da Silva C."/>
            <person name="Montanini B."/>
            <person name="Hainaut M."/>
            <person name="Levati E."/>
            <person name="Barry K.W."/>
            <person name="Belfiori B."/>
            <person name="Cichocki N."/>
            <person name="Clum A."/>
            <person name="Dockter R.B."/>
            <person name="Fauchery L."/>
            <person name="Guy J."/>
            <person name="Iotti M."/>
            <person name="Le Tacon F."/>
            <person name="Lindquist E.A."/>
            <person name="Lipzen A."/>
            <person name="Malagnac F."/>
            <person name="Mello A."/>
            <person name="Molinier V."/>
            <person name="Miyauchi S."/>
            <person name="Poulain J."/>
            <person name="Riccioni C."/>
            <person name="Rubini A."/>
            <person name="Sitrit Y."/>
            <person name="Splivallo R."/>
            <person name="Traeger S."/>
            <person name="Wang M."/>
            <person name="Zifcakova L."/>
            <person name="Wipf D."/>
            <person name="Zambonelli A."/>
            <person name="Paolocci F."/>
            <person name="Nowrousian M."/>
            <person name="Ottonello S."/>
            <person name="Baldrian P."/>
            <person name="Spatafora J.W."/>
            <person name="Henrissat B."/>
            <person name="Nagy L.G."/>
            <person name="Aury J.M."/>
            <person name="Wincker P."/>
            <person name="Grigoriev I.V."/>
            <person name="Bonfante P."/>
            <person name="Martin F.M."/>
        </authorList>
    </citation>
    <scope>NUCLEOTIDE SEQUENCE [LARGE SCALE GENOMIC DNA]</scope>
    <source>
        <strain evidence="2 3">ATCC MYA-4762</strain>
    </source>
</reference>
<evidence type="ECO:0000313" key="3">
    <source>
        <dbReference type="Proteomes" id="UP000267821"/>
    </source>
</evidence>
<feature type="compositionally biased region" description="Basic residues" evidence="1">
    <location>
        <begin position="253"/>
        <end position="262"/>
    </location>
</feature>
<feature type="compositionally biased region" description="Basic and acidic residues" evidence="1">
    <location>
        <begin position="283"/>
        <end position="295"/>
    </location>
</feature>
<feature type="region of interest" description="Disordered" evidence="1">
    <location>
        <begin position="253"/>
        <end position="310"/>
    </location>
</feature>
<dbReference type="OrthoDB" id="5345425at2759"/>
<evidence type="ECO:0000256" key="1">
    <source>
        <dbReference type="SAM" id="MobiDB-lite"/>
    </source>
</evidence>
<dbReference type="AlphaFoldDB" id="A0A3N4LBQ3"/>
<evidence type="ECO:0000313" key="2">
    <source>
        <dbReference type="EMBL" id="RPB20313.1"/>
    </source>
</evidence>
<feature type="region of interest" description="Disordered" evidence="1">
    <location>
        <begin position="173"/>
        <end position="194"/>
    </location>
</feature>
<proteinExistence type="predicted"/>
<feature type="compositionally biased region" description="Basic and acidic residues" evidence="1">
    <location>
        <begin position="107"/>
        <end position="122"/>
    </location>
</feature>
<protein>
    <submittedName>
        <fullName evidence="2">Uncharacterized protein</fullName>
    </submittedName>
</protein>
<sequence length="1117" mass="122544">MSQNKPPGDGDREKPKTQPHVLDRIYAETAPARLATPPIVEGEDPPSYEQAITPRGALEAIQRPSGERLRNQAGSYGPNPSELPNRGDIDPMTGRRVVYLDPRTGWHIRDGSNDIEIPKEDSPPAPEPTRQRRALTPEISRQGLDSAYALLTHSELPNDPTINAMTGDYQVASGPAVTPGQPSREYVPTGLSEGAKLRVMDADTSRNQSSVDLPSGSQSLAASLRSKASLTATKASAIGSKISDGLDKLVAKTRRKKKRKPRVKESQEDEEESENEGGVMDIKAFEKDTKHRKEDDSPDSPHPALSSRGGSATEVLNLFGFDPVECEPIPVPCYSQISALTQTYYPQIQQTRPMHHIHPGAVGRLTLQPVSLPVQSHQEPVPTFHSLASDLEKNKRVPTSTGSYTSPCMPQSQVSNLAGANSPSLSKSFVPKVNDINSGLLLRQEITPGKLVKVKYAYSAKRADEFELEIDLLLIVLLIASDNWALGSKYEDALDYIATREEFLPPDGSKLHMPCAPVPEEKKAGQFKGRLPMMRFFPLEAVQLVQPYEWAFHPYSPTLTSLKARSILTPGSKRGVSHYKLHNPPLRGISKKPDLLYGENKRLVGIGYEKFVAEVLQKIIEEPRYSMQHAEEVSQVYSKENTPISSPTCSGWTSSSSPTSELAYTVASSPTKTVTEVGKLSPEAPPVGGTLPTGPATTQVHSIAPNLDFGTETAEGIAPVKLARCEECELVDEELQTLELVDNRISKLIDGLSGKPGKKHLLKQSWRWATKRKEKLFKTMLKRKHKGEAPADGDRSDTPYPCSGYSDSIVGCRNARGPPDEFLNPRYLSPATDDEDTKDFSRGYLMSENSEYSGETWSPLESCNFPTSVNQNTSARISRPSVRNLFATETCVLNPSHPTPHMAYPERTRNTSDASNPSHNNHKPRIAKANPPKLSINTHLLSPSLVARPSSCDLSPIQLPLARSATKEPVYNDNKLTSLPPISSPRQANSAARVGIHEWYRAKINSPNSKSPNDTEVLGVGDSTISEYLKRGRERERSNFDKPESALSPTCTRDWAARGLIAKVKRARESMRGIYSAVEECDDNVTIMSAGEGSLGGKENKKVIIAQADATEQRLLF</sequence>
<feature type="region of interest" description="Disordered" evidence="1">
    <location>
        <begin position="1"/>
        <end position="93"/>
    </location>
</feature>